<evidence type="ECO:0000313" key="3">
    <source>
        <dbReference type="Proteomes" id="UP000314294"/>
    </source>
</evidence>
<name>A0A4Z2G4X9_9TELE</name>
<sequence length="72" mass="8182">MASSTVDLWRSRRTPTSYRPPPMDRSQMWRLERITICAGGETDESQPVPRRAPRGQTGSVLGERTKGRLQLL</sequence>
<dbReference type="AlphaFoldDB" id="A0A4Z2G4X9"/>
<dbReference type="Proteomes" id="UP000314294">
    <property type="component" value="Unassembled WGS sequence"/>
</dbReference>
<protein>
    <submittedName>
        <fullName evidence="2">Uncharacterized protein</fullName>
    </submittedName>
</protein>
<reference evidence="2 3" key="1">
    <citation type="submission" date="2019-03" db="EMBL/GenBank/DDBJ databases">
        <title>First draft genome of Liparis tanakae, snailfish: a comprehensive survey of snailfish specific genes.</title>
        <authorList>
            <person name="Kim W."/>
            <person name="Song I."/>
            <person name="Jeong J.-H."/>
            <person name="Kim D."/>
            <person name="Kim S."/>
            <person name="Ryu S."/>
            <person name="Song J.Y."/>
            <person name="Lee S.K."/>
        </authorList>
    </citation>
    <scope>NUCLEOTIDE SEQUENCE [LARGE SCALE GENOMIC DNA]</scope>
    <source>
        <tissue evidence="2">Muscle</tissue>
    </source>
</reference>
<keyword evidence="3" id="KW-1185">Reference proteome</keyword>
<feature type="region of interest" description="Disordered" evidence="1">
    <location>
        <begin position="39"/>
        <end position="72"/>
    </location>
</feature>
<accession>A0A4Z2G4X9</accession>
<comment type="caution">
    <text evidence="2">The sequence shown here is derived from an EMBL/GenBank/DDBJ whole genome shotgun (WGS) entry which is preliminary data.</text>
</comment>
<dbReference type="EMBL" id="SRLO01000688">
    <property type="protein sequence ID" value="TNN48637.1"/>
    <property type="molecule type" value="Genomic_DNA"/>
</dbReference>
<feature type="region of interest" description="Disordered" evidence="1">
    <location>
        <begin position="1"/>
        <end position="24"/>
    </location>
</feature>
<evidence type="ECO:0000313" key="2">
    <source>
        <dbReference type="EMBL" id="TNN48637.1"/>
    </source>
</evidence>
<evidence type="ECO:0000256" key="1">
    <source>
        <dbReference type="SAM" id="MobiDB-lite"/>
    </source>
</evidence>
<organism evidence="2 3">
    <name type="scientific">Liparis tanakae</name>
    <name type="common">Tanaka's snailfish</name>
    <dbReference type="NCBI Taxonomy" id="230148"/>
    <lineage>
        <taxon>Eukaryota</taxon>
        <taxon>Metazoa</taxon>
        <taxon>Chordata</taxon>
        <taxon>Craniata</taxon>
        <taxon>Vertebrata</taxon>
        <taxon>Euteleostomi</taxon>
        <taxon>Actinopterygii</taxon>
        <taxon>Neopterygii</taxon>
        <taxon>Teleostei</taxon>
        <taxon>Neoteleostei</taxon>
        <taxon>Acanthomorphata</taxon>
        <taxon>Eupercaria</taxon>
        <taxon>Perciformes</taxon>
        <taxon>Cottioidei</taxon>
        <taxon>Cottales</taxon>
        <taxon>Liparidae</taxon>
        <taxon>Liparis</taxon>
    </lineage>
</organism>
<proteinExistence type="predicted"/>
<gene>
    <name evidence="2" type="ORF">EYF80_041175</name>
</gene>